<keyword evidence="2" id="KW-1185">Reference proteome</keyword>
<proteinExistence type="predicted"/>
<dbReference type="PANTHER" id="PTHR33332">
    <property type="entry name" value="REVERSE TRANSCRIPTASE DOMAIN-CONTAINING PROTEIN"/>
    <property type="match status" value="1"/>
</dbReference>
<evidence type="ECO:0000313" key="3">
    <source>
        <dbReference type="RefSeq" id="XP_013871818.1"/>
    </source>
</evidence>
<dbReference type="InParanoid" id="A0A2I4BVR5"/>
<keyword evidence="3" id="KW-0548">Nucleotidyltransferase</keyword>
<dbReference type="KEGG" id="alim:106523072"/>
<evidence type="ECO:0000313" key="2">
    <source>
        <dbReference type="Proteomes" id="UP000192220"/>
    </source>
</evidence>
<evidence type="ECO:0000259" key="1">
    <source>
        <dbReference type="PROSITE" id="PS50878"/>
    </source>
</evidence>
<keyword evidence="3" id="KW-0695">RNA-directed DNA polymerase</keyword>
<feature type="domain" description="Reverse transcriptase" evidence="1">
    <location>
        <begin position="193"/>
        <end position="344"/>
    </location>
</feature>
<dbReference type="Proteomes" id="UP000192220">
    <property type="component" value="Unplaced"/>
</dbReference>
<dbReference type="AlphaFoldDB" id="A0A2I4BVR5"/>
<dbReference type="Pfam" id="PF00078">
    <property type="entry name" value="RVT_1"/>
    <property type="match status" value="1"/>
</dbReference>
<organism evidence="2 3">
    <name type="scientific">Austrofundulus limnaeus</name>
    <name type="common">Annual killifish</name>
    <dbReference type="NCBI Taxonomy" id="52670"/>
    <lineage>
        <taxon>Eukaryota</taxon>
        <taxon>Metazoa</taxon>
        <taxon>Chordata</taxon>
        <taxon>Craniata</taxon>
        <taxon>Vertebrata</taxon>
        <taxon>Euteleostomi</taxon>
        <taxon>Actinopterygii</taxon>
        <taxon>Neopterygii</taxon>
        <taxon>Teleostei</taxon>
        <taxon>Neoteleostei</taxon>
        <taxon>Acanthomorphata</taxon>
        <taxon>Ovalentaria</taxon>
        <taxon>Atherinomorphae</taxon>
        <taxon>Cyprinodontiformes</taxon>
        <taxon>Rivulidae</taxon>
        <taxon>Austrofundulus</taxon>
    </lineage>
</organism>
<dbReference type="PROSITE" id="PS50878">
    <property type="entry name" value="RT_POL"/>
    <property type="match status" value="1"/>
</dbReference>
<protein>
    <submittedName>
        <fullName evidence="3">RNA-directed DNA polymerase from mobile element jockey</fullName>
    </submittedName>
</protein>
<dbReference type="InterPro" id="IPR000477">
    <property type="entry name" value="RT_dom"/>
</dbReference>
<gene>
    <name evidence="3" type="primary">LOC106523072</name>
</gene>
<sequence>MSSWIYSLSMTRQPRAKPEPWFNERTRAVRQECRRAERKWRKDKLQVSLQMFRVCWRNYQDTVKMSKKEHFSNVILSHSHNPGVLFTTIDSFLNSPHTAGLEASAQLCNNFMQFFIDKVTSIRASILRPDSDPSVCKPCSVVFNQFEPVSLSLLEDMVAQIKPSGSPCDALPPHFLKEVFPCFRHLVLALFNSSLLSGVVPTNFKHAVVHPLLKKTGLDPTVLGNYRPISKLPLLSKVLEKIVYVQLKSFLDEHNIMDVFQSGFKSLHSTETALLRVYNDILLACDSGDHVILVLLDLTAAFDTVDHSILLMRLQHQVGISGTALDWLRSYLANRTFSVKNCRI</sequence>
<dbReference type="OrthoDB" id="419189at2759"/>
<accession>A0A2I4BVR5</accession>
<keyword evidence="3" id="KW-0808">Transferase</keyword>
<dbReference type="RefSeq" id="XP_013871818.1">
    <property type="nucleotide sequence ID" value="XM_014016364.1"/>
</dbReference>
<reference evidence="3" key="1">
    <citation type="submission" date="2025-08" db="UniProtKB">
        <authorList>
            <consortium name="RefSeq"/>
        </authorList>
    </citation>
    <scope>IDENTIFICATION</scope>
</reference>
<dbReference type="GeneID" id="106523072"/>
<name>A0A2I4BVR5_AUSLI</name>